<comment type="similarity">
    <text evidence="3">Belongs to the metallo-dependent hydrolases superfamily. Phosphotriesterase family.</text>
</comment>
<dbReference type="InterPro" id="IPR032466">
    <property type="entry name" value="Metal_Hydrolase"/>
</dbReference>
<dbReference type="PANTHER" id="PTHR10819:SF3">
    <property type="entry name" value="PHOSPHOTRIESTERASE-RELATED PROTEIN"/>
    <property type="match status" value="1"/>
</dbReference>
<dbReference type="GO" id="GO:0008270">
    <property type="term" value="F:zinc ion binding"/>
    <property type="evidence" value="ECO:0007669"/>
    <property type="project" value="InterPro"/>
</dbReference>
<protein>
    <submittedName>
        <fullName evidence="4">Phosphotriesterase</fullName>
    </submittedName>
</protein>
<comment type="caution">
    <text evidence="3">Lacks conserved residue(s) required for the propagation of feature annotation.</text>
</comment>
<keyword evidence="5" id="KW-1185">Reference proteome</keyword>
<dbReference type="AlphaFoldDB" id="A0A917YN23"/>
<dbReference type="PROSITE" id="PS51347">
    <property type="entry name" value="PHOSPHOTRIESTERASE_2"/>
    <property type="match status" value="1"/>
</dbReference>
<comment type="caution">
    <text evidence="4">The sequence shown here is derived from an EMBL/GenBank/DDBJ whole genome shotgun (WGS) entry which is preliminary data.</text>
</comment>
<dbReference type="InterPro" id="IPR001559">
    <property type="entry name" value="Phosphotriesterase"/>
</dbReference>
<evidence type="ECO:0000256" key="2">
    <source>
        <dbReference type="ARBA" id="ARBA00022801"/>
    </source>
</evidence>
<dbReference type="SUPFAM" id="SSF51556">
    <property type="entry name" value="Metallo-dependent hydrolases"/>
    <property type="match status" value="1"/>
</dbReference>
<dbReference type="Pfam" id="PF02126">
    <property type="entry name" value="PTE"/>
    <property type="match status" value="1"/>
</dbReference>
<name>A0A917YN23_9ACTN</name>
<dbReference type="PANTHER" id="PTHR10819">
    <property type="entry name" value="PHOSPHOTRIESTERASE-RELATED"/>
    <property type="match status" value="1"/>
</dbReference>
<evidence type="ECO:0000256" key="1">
    <source>
        <dbReference type="ARBA" id="ARBA00022723"/>
    </source>
</evidence>
<organism evidence="4 5">
    <name type="scientific">Nonomuraea cavernae</name>
    <dbReference type="NCBI Taxonomy" id="2045107"/>
    <lineage>
        <taxon>Bacteria</taxon>
        <taxon>Bacillati</taxon>
        <taxon>Actinomycetota</taxon>
        <taxon>Actinomycetes</taxon>
        <taxon>Streptosporangiales</taxon>
        <taxon>Streptosporangiaceae</taxon>
        <taxon>Nonomuraea</taxon>
    </lineage>
</organism>
<dbReference type="Gene3D" id="3.20.20.140">
    <property type="entry name" value="Metal-dependent hydrolases"/>
    <property type="match status" value="1"/>
</dbReference>
<evidence type="ECO:0000313" key="5">
    <source>
        <dbReference type="Proteomes" id="UP000646523"/>
    </source>
</evidence>
<sequence>MGAQTAENTTDSVVNTVLGPVPARKLGVVAVHEALLSVVPGAEYAFDVTIDRAEIFETLADKLRDFRGHGGGTIVDSTGMFHGRDVRLYETLSRTTGVHIVASTGQGPEEMLGGYFLTPQTNPPTPWPAEKFADLFAKEVTEGMVVPRVERRGAAGLVATAATLAGMTATDESLFRGAARAALTTGVPVSIRYGDDAVRDLEIVLDEKLPADRVVVGGLDREDAVAAGAPFEVAARGAYVALDHVGTEDDAHVTDTERAALVAELVEAGHGDRILLSSGATGVAKGHPANDLPYSYVLTAFVPLLKAQGLSDADVQRILVDNPRDLLSVR</sequence>
<keyword evidence="1" id="KW-0479">Metal-binding</keyword>
<dbReference type="Proteomes" id="UP000646523">
    <property type="component" value="Unassembled WGS sequence"/>
</dbReference>
<dbReference type="EMBL" id="BMNH01000001">
    <property type="protein sequence ID" value="GGO60730.1"/>
    <property type="molecule type" value="Genomic_DNA"/>
</dbReference>
<reference evidence="4" key="2">
    <citation type="submission" date="2020-09" db="EMBL/GenBank/DDBJ databases">
        <authorList>
            <person name="Sun Q."/>
            <person name="Zhou Y."/>
        </authorList>
    </citation>
    <scope>NUCLEOTIDE SEQUENCE</scope>
    <source>
        <strain evidence="4">CGMCC 4.7368</strain>
    </source>
</reference>
<dbReference type="RefSeq" id="WP_189121955.1">
    <property type="nucleotide sequence ID" value="NZ_BMNH01000001.1"/>
</dbReference>
<dbReference type="GO" id="GO:0016787">
    <property type="term" value="F:hydrolase activity"/>
    <property type="evidence" value="ECO:0007669"/>
    <property type="project" value="UniProtKB-KW"/>
</dbReference>
<keyword evidence="2" id="KW-0378">Hydrolase</keyword>
<accession>A0A917YN23</accession>
<reference evidence="4" key="1">
    <citation type="journal article" date="2014" name="Int. J. Syst. Evol. Microbiol.">
        <title>Complete genome sequence of Corynebacterium casei LMG S-19264T (=DSM 44701T), isolated from a smear-ripened cheese.</title>
        <authorList>
            <consortium name="US DOE Joint Genome Institute (JGI-PGF)"/>
            <person name="Walter F."/>
            <person name="Albersmeier A."/>
            <person name="Kalinowski J."/>
            <person name="Ruckert C."/>
        </authorList>
    </citation>
    <scope>NUCLEOTIDE SEQUENCE</scope>
    <source>
        <strain evidence="4">CGMCC 4.7368</strain>
    </source>
</reference>
<evidence type="ECO:0000256" key="3">
    <source>
        <dbReference type="PROSITE-ProRule" id="PRU00679"/>
    </source>
</evidence>
<gene>
    <name evidence="4" type="ORF">GCM10012289_01290</name>
</gene>
<proteinExistence type="inferred from homology"/>
<evidence type="ECO:0000313" key="4">
    <source>
        <dbReference type="EMBL" id="GGO60730.1"/>
    </source>
</evidence>